<dbReference type="Pfam" id="PF24963">
    <property type="entry name" value="DUF7768"/>
    <property type="match status" value="1"/>
</dbReference>
<evidence type="ECO:0000313" key="2">
    <source>
        <dbReference type="EMBL" id="OGF40223.1"/>
    </source>
</evidence>
<proteinExistence type="predicted"/>
<dbReference type="EMBL" id="MFGO01000033">
    <property type="protein sequence ID" value="OGF40223.1"/>
    <property type="molecule type" value="Genomic_DNA"/>
</dbReference>
<accession>A0A1F5TMQ0</accession>
<dbReference type="AlphaFoldDB" id="A0A1F5TMQ0"/>
<evidence type="ECO:0000259" key="1">
    <source>
        <dbReference type="Pfam" id="PF24963"/>
    </source>
</evidence>
<evidence type="ECO:0000313" key="3">
    <source>
        <dbReference type="Proteomes" id="UP000177579"/>
    </source>
</evidence>
<sequence>MNQKLKPVLLESPYGSTEKDPEKYKKHIERNIFYAQLCMHDCLMHGEAPFASHLLYTQKNVLRDYMPEERRLGMEAGFIWGAFAKYSVFYTDLGVSSGMLAGQRKAKKEGRHCITRRLPSELKKIFNKKFPGNQI</sequence>
<comment type="caution">
    <text evidence="2">The sequence shown here is derived from an EMBL/GenBank/DDBJ whole genome shotgun (WGS) entry which is preliminary data.</text>
</comment>
<name>A0A1F5TMQ0_9BACT</name>
<gene>
    <name evidence="2" type="ORF">A2531_04700</name>
</gene>
<dbReference type="Proteomes" id="UP000177579">
    <property type="component" value="Unassembled WGS sequence"/>
</dbReference>
<protein>
    <recommendedName>
        <fullName evidence="1">DUF7768 domain-containing protein</fullName>
    </recommendedName>
</protein>
<reference evidence="2 3" key="1">
    <citation type="journal article" date="2016" name="Nat. Commun.">
        <title>Thousands of microbial genomes shed light on interconnected biogeochemical processes in an aquifer system.</title>
        <authorList>
            <person name="Anantharaman K."/>
            <person name="Brown C.T."/>
            <person name="Hug L.A."/>
            <person name="Sharon I."/>
            <person name="Castelle C.J."/>
            <person name="Probst A.J."/>
            <person name="Thomas B.C."/>
            <person name="Singh A."/>
            <person name="Wilkins M.J."/>
            <person name="Karaoz U."/>
            <person name="Brodie E.L."/>
            <person name="Williams K.H."/>
            <person name="Hubbard S.S."/>
            <person name="Banfield J.F."/>
        </authorList>
    </citation>
    <scope>NUCLEOTIDE SEQUENCE [LARGE SCALE GENOMIC DNA]</scope>
</reference>
<organism evidence="2 3">
    <name type="scientific">Candidatus Falkowbacteria bacterium RIFOXYD2_FULL_34_120</name>
    <dbReference type="NCBI Taxonomy" id="1798007"/>
    <lineage>
        <taxon>Bacteria</taxon>
        <taxon>Candidatus Falkowiibacteriota</taxon>
    </lineage>
</organism>
<dbReference type="InterPro" id="IPR056670">
    <property type="entry name" value="DUF7768"/>
</dbReference>
<feature type="domain" description="DUF7768" evidence="1">
    <location>
        <begin position="23"/>
        <end position="112"/>
    </location>
</feature>